<dbReference type="EMBL" id="CP000422">
    <property type="protein sequence ID" value="ABJ67838.1"/>
    <property type="molecule type" value="Genomic_DNA"/>
</dbReference>
<dbReference type="NCBIfam" id="TIGR01637">
    <property type="entry name" value="phage_arpU"/>
    <property type="match status" value="1"/>
</dbReference>
<name>Q03G34_PEDPA</name>
<accession>Q03G34</accession>
<evidence type="ECO:0000313" key="1">
    <source>
        <dbReference type="EMBL" id="ABJ67838.1"/>
    </source>
</evidence>
<dbReference type="RefSeq" id="WP_011673250.1">
    <property type="nucleotide sequence ID" value="NC_008525.1"/>
</dbReference>
<evidence type="ECO:0000313" key="2">
    <source>
        <dbReference type="Proteomes" id="UP000000773"/>
    </source>
</evidence>
<proteinExistence type="predicted"/>
<reference evidence="1 2" key="1">
    <citation type="journal article" date="2006" name="Proc. Natl. Acad. Sci. U.S.A.">
        <title>Comparative genomics of the lactic acid bacteria.</title>
        <authorList>
            <person name="Makarova K."/>
            <person name="Slesarev A."/>
            <person name="Wolf Y."/>
            <person name="Sorokin A."/>
            <person name="Mirkin B."/>
            <person name="Koonin E."/>
            <person name="Pavlov A."/>
            <person name="Pavlova N."/>
            <person name="Karamychev V."/>
            <person name="Polouchine N."/>
            <person name="Shakhova V."/>
            <person name="Grigoriev I."/>
            <person name="Lou Y."/>
            <person name="Rohksar D."/>
            <person name="Lucas S."/>
            <person name="Huang K."/>
            <person name="Goodstein D.M."/>
            <person name="Hawkins T."/>
            <person name="Plengvidhya V."/>
            <person name="Welker D."/>
            <person name="Hughes J."/>
            <person name="Goh Y."/>
            <person name="Benson A."/>
            <person name="Baldwin K."/>
            <person name="Lee J.H."/>
            <person name="Diaz-Muniz I."/>
            <person name="Dosti B."/>
            <person name="Smeianov V."/>
            <person name="Wechter W."/>
            <person name="Barabote R."/>
            <person name="Lorca G."/>
            <person name="Altermann E."/>
            <person name="Barrangou R."/>
            <person name="Ganesan B."/>
            <person name="Xie Y."/>
            <person name="Rawsthorne H."/>
            <person name="Tamir D."/>
            <person name="Parker C."/>
            <person name="Breidt F."/>
            <person name="Broadbent J."/>
            <person name="Hutkins R."/>
            <person name="O'Sullivan D."/>
            <person name="Steele J."/>
            <person name="Unlu G."/>
            <person name="Saier M."/>
            <person name="Klaenhammer T."/>
            <person name="Richardson P."/>
            <person name="Kozyavkin S."/>
            <person name="Weimer B."/>
            <person name="Mills D."/>
        </authorList>
    </citation>
    <scope>NUCLEOTIDE SEQUENCE [LARGE SCALE GENOMIC DNA]</scope>
    <source>
        <strain evidence="2">ATCC 25745 / CCUG 21536 / LMG 10740 / 183-1w</strain>
    </source>
</reference>
<organism evidence="1 2">
    <name type="scientific">Pediococcus pentosaceus (strain ATCC 25745 / CCUG 21536 / LMG 10740 / 183-1w)</name>
    <dbReference type="NCBI Taxonomy" id="278197"/>
    <lineage>
        <taxon>Bacteria</taxon>
        <taxon>Bacillati</taxon>
        <taxon>Bacillota</taxon>
        <taxon>Bacilli</taxon>
        <taxon>Lactobacillales</taxon>
        <taxon>Lactobacillaceae</taxon>
        <taxon>Pediococcus</taxon>
    </lineage>
</organism>
<dbReference type="OrthoDB" id="2301896at2"/>
<dbReference type="GeneID" id="33062086"/>
<dbReference type="KEGG" id="ppe:PEPE_0777"/>
<dbReference type="HOGENOM" id="CLU_121875_1_0_9"/>
<dbReference type="Proteomes" id="UP000000773">
    <property type="component" value="Chromosome"/>
</dbReference>
<sequence>MSLLPELDEVKTIEKVKCFFEKEFPTLQNMAHTAFVDIKSPVISGMPVSHSADNGAETKVTLHAYAKDILGKVIKACGGLDSKHRQILEMKYFKKLTWYEIGELTGYGRSRGSEILNEAFLQFAWAFADIDDFRVFKFGQRDDTRRTQVRLY</sequence>
<dbReference type="InterPro" id="IPR013324">
    <property type="entry name" value="RNA_pol_sigma_r3/r4-like"/>
</dbReference>
<dbReference type="AlphaFoldDB" id="Q03G34"/>
<gene>
    <name evidence="1" type="ordered locus">PEPE_0777</name>
</gene>
<dbReference type="SUPFAM" id="SSF88659">
    <property type="entry name" value="Sigma3 and sigma4 domains of RNA polymerase sigma factors"/>
    <property type="match status" value="1"/>
</dbReference>
<dbReference type="STRING" id="278197.PEPE_0777"/>
<dbReference type="eggNOG" id="ENOG503333C">
    <property type="taxonomic scope" value="Bacteria"/>
</dbReference>
<evidence type="ECO:0008006" key="3">
    <source>
        <dbReference type="Google" id="ProtNLM"/>
    </source>
</evidence>
<dbReference type="Gene3D" id="1.20.140.160">
    <property type="match status" value="1"/>
</dbReference>
<dbReference type="InterPro" id="IPR006524">
    <property type="entry name" value="ArpU-like"/>
</dbReference>
<protein>
    <recommendedName>
        <fullName evidence="3">RNA polymerase subunit sigma-70</fullName>
    </recommendedName>
</protein>